<name>A0A9P6M1L1_9FUNG</name>
<feature type="compositionally biased region" description="Polar residues" evidence="1">
    <location>
        <begin position="453"/>
        <end position="463"/>
    </location>
</feature>
<feature type="region of interest" description="Disordered" evidence="1">
    <location>
        <begin position="368"/>
        <end position="388"/>
    </location>
</feature>
<evidence type="ECO:0000259" key="2">
    <source>
        <dbReference type="PROSITE" id="PS50048"/>
    </source>
</evidence>
<feature type="compositionally biased region" description="Polar residues" evidence="1">
    <location>
        <begin position="512"/>
        <end position="533"/>
    </location>
</feature>
<accession>A0A9P6M1L1</accession>
<feature type="region of interest" description="Disordered" evidence="1">
    <location>
        <begin position="487"/>
        <end position="547"/>
    </location>
</feature>
<protein>
    <recommendedName>
        <fullName evidence="2">Zn(2)-C6 fungal-type domain-containing protein</fullName>
    </recommendedName>
</protein>
<dbReference type="AlphaFoldDB" id="A0A9P6M1L1"/>
<dbReference type="GO" id="GO:0008270">
    <property type="term" value="F:zinc ion binding"/>
    <property type="evidence" value="ECO:0007669"/>
    <property type="project" value="InterPro"/>
</dbReference>
<dbReference type="PROSITE" id="PS50048">
    <property type="entry name" value="ZN2_CY6_FUNGAL_2"/>
    <property type="match status" value="1"/>
</dbReference>
<proteinExistence type="predicted"/>
<feature type="region of interest" description="Disordered" evidence="1">
    <location>
        <begin position="146"/>
        <end position="228"/>
    </location>
</feature>
<dbReference type="PROSITE" id="PS00463">
    <property type="entry name" value="ZN2_CY6_FUNGAL_1"/>
    <property type="match status" value="1"/>
</dbReference>
<comment type="caution">
    <text evidence="3">The sequence shown here is derived from an EMBL/GenBank/DDBJ whole genome shotgun (WGS) entry which is preliminary data.</text>
</comment>
<feature type="compositionally biased region" description="Low complexity" evidence="1">
    <location>
        <begin position="169"/>
        <end position="182"/>
    </location>
</feature>
<feature type="region of interest" description="Disordered" evidence="1">
    <location>
        <begin position="450"/>
        <end position="473"/>
    </location>
</feature>
<dbReference type="SUPFAM" id="SSF57701">
    <property type="entry name" value="Zn2/Cys6 DNA-binding domain"/>
    <property type="match status" value="1"/>
</dbReference>
<dbReference type="GO" id="GO:0000981">
    <property type="term" value="F:DNA-binding transcription factor activity, RNA polymerase II-specific"/>
    <property type="evidence" value="ECO:0007669"/>
    <property type="project" value="InterPro"/>
</dbReference>
<dbReference type="InterPro" id="IPR001138">
    <property type="entry name" value="Zn2Cys6_DnaBD"/>
</dbReference>
<feature type="non-terminal residue" evidence="3">
    <location>
        <position position="690"/>
    </location>
</feature>
<organism evidence="3 4">
    <name type="scientific">Modicella reniformis</name>
    <dbReference type="NCBI Taxonomy" id="1440133"/>
    <lineage>
        <taxon>Eukaryota</taxon>
        <taxon>Fungi</taxon>
        <taxon>Fungi incertae sedis</taxon>
        <taxon>Mucoromycota</taxon>
        <taxon>Mortierellomycotina</taxon>
        <taxon>Mortierellomycetes</taxon>
        <taxon>Mortierellales</taxon>
        <taxon>Mortierellaceae</taxon>
        <taxon>Modicella</taxon>
    </lineage>
</organism>
<dbReference type="Pfam" id="PF00172">
    <property type="entry name" value="Zn_clus"/>
    <property type="match status" value="1"/>
</dbReference>
<dbReference type="Gene3D" id="4.10.240.10">
    <property type="entry name" value="Zn(2)-C6 fungal-type DNA-binding domain"/>
    <property type="match status" value="1"/>
</dbReference>
<feature type="compositionally biased region" description="Basic and acidic residues" evidence="1">
    <location>
        <begin position="501"/>
        <end position="511"/>
    </location>
</feature>
<evidence type="ECO:0000313" key="3">
    <source>
        <dbReference type="EMBL" id="KAF9962842.1"/>
    </source>
</evidence>
<dbReference type="CDD" id="cd00067">
    <property type="entry name" value="GAL4"/>
    <property type="match status" value="1"/>
</dbReference>
<evidence type="ECO:0000256" key="1">
    <source>
        <dbReference type="SAM" id="MobiDB-lite"/>
    </source>
</evidence>
<dbReference type="OrthoDB" id="2426151at2759"/>
<sequence length="690" mass="75705">MDPQSVQTVVAPSTMPVRRRSKMACDTCHYRKIKCNVEKSFPCKNCEKNAVQCTMVGPSMRPPRSISGSSSVAAAAAVAMAMATAANARLTSANFVHSFEGLQDPNRTSSPRPTYVDERARFASRTEESHHQLNLFNPLMRRSSASSVQALDEGSESSDVPRQRRKLQSFSSSPSSLRNLFNSGGGGGPLRSTASSLSASIRHPETPPAINRHPSTNTYGGREPLSAEAKAPGSYDYFNLPLSHSAGSTPSVSSPSCNILARGMAQLNPFDDSRLPSTASALSSSLPPTPTHPVFDRSSEGIVSPTSPFDPALAPFRPQSLQGTHRLVGHVLKQMPRRTSSSPYLISQYQNMDSQTYHLPDRRSSLPWDAHIASPSPQPYEARPLATSQQRIEMIAQAPSPATLNNSTPIKDRDQDIVTPPPQGYLMRSNSTPAIFGSPQRFIGYAIQDRQGSENQSALQSRQPETDVDPARIGANTSVYKIVQDIPLPPQTEFRPYRPGHPFDVHEDSNEHSLPQLPQSQGNWSNQYNQQNDLPRGMPSDSDQPSEATLRQFADMARGTHGGYNGSNEYSENLQGSPFSRQLKNTVYDSNMILNQDIPNQFFVDTSRQQDFERPRASIKDQGPNSGWTHSSFNNVDRSWVSKDQPCQTTLQEEHAQQVQVPPSVSTTSICVSNLTTDEVSMPSTKSYMS</sequence>
<feature type="domain" description="Zn(2)-C6 fungal-type" evidence="2">
    <location>
        <begin position="24"/>
        <end position="55"/>
    </location>
</feature>
<dbReference type="EMBL" id="JAAAHW010006350">
    <property type="protein sequence ID" value="KAF9962842.1"/>
    <property type="molecule type" value="Genomic_DNA"/>
</dbReference>
<evidence type="ECO:0000313" key="4">
    <source>
        <dbReference type="Proteomes" id="UP000749646"/>
    </source>
</evidence>
<reference evidence="3" key="1">
    <citation type="journal article" date="2020" name="Fungal Divers.">
        <title>Resolving the Mortierellaceae phylogeny through synthesis of multi-gene phylogenetics and phylogenomics.</title>
        <authorList>
            <person name="Vandepol N."/>
            <person name="Liber J."/>
            <person name="Desiro A."/>
            <person name="Na H."/>
            <person name="Kennedy M."/>
            <person name="Barry K."/>
            <person name="Grigoriev I.V."/>
            <person name="Miller A.N."/>
            <person name="O'Donnell K."/>
            <person name="Stajich J.E."/>
            <person name="Bonito G."/>
        </authorList>
    </citation>
    <scope>NUCLEOTIDE SEQUENCE</scope>
    <source>
        <strain evidence="3">MES-2147</strain>
    </source>
</reference>
<dbReference type="InterPro" id="IPR036864">
    <property type="entry name" value="Zn2-C6_fun-type_DNA-bd_sf"/>
</dbReference>
<dbReference type="SMART" id="SM00066">
    <property type="entry name" value="GAL4"/>
    <property type="match status" value="1"/>
</dbReference>
<gene>
    <name evidence="3" type="ORF">BGZ65_007644</name>
</gene>
<keyword evidence="4" id="KW-1185">Reference proteome</keyword>
<dbReference type="Proteomes" id="UP000749646">
    <property type="component" value="Unassembled WGS sequence"/>
</dbReference>